<evidence type="ECO:0000313" key="14">
    <source>
        <dbReference type="Proteomes" id="UP000468531"/>
    </source>
</evidence>
<evidence type="ECO:0000256" key="5">
    <source>
        <dbReference type="ARBA" id="ARBA00023002"/>
    </source>
</evidence>
<dbReference type="EMBL" id="VKHP01000199">
    <property type="protein sequence ID" value="NEV00825.1"/>
    <property type="molecule type" value="Genomic_DNA"/>
</dbReference>
<dbReference type="GO" id="GO:0005737">
    <property type="term" value="C:cytoplasm"/>
    <property type="evidence" value="ECO:0007669"/>
    <property type="project" value="TreeGrafter"/>
</dbReference>
<dbReference type="CDD" id="cd02970">
    <property type="entry name" value="PRX_like2"/>
    <property type="match status" value="1"/>
</dbReference>
<protein>
    <recommendedName>
        <fullName evidence="2">thioredoxin-dependent peroxiredoxin</fullName>
        <ecNumber evidence="2">1.11.1.24</ecNumber>
    </recommendedName>
    <alternativeName>
        <fullName evidence="8">Thioredoxin peroxidase</fullName>
    </alternativeName>
    <alternativeName>
        <fullName evidence="10">Thioredoxin-dependent peroxiredoxin Bcp</fullName>
    </alternativeName>
</protein>
<keyword evidence="4" id="KW-0049">Antioxidant</keyword>
<dbReference type="SUPFAM" id="SSF52833">
    <property type="entry name" value="Thioredoxin-like"/>
    <property type="match status" value="1"/>
</dbReference>
<dbReference type="InterPro" id="IPR013766">
    <property type="entry name" value="Thioredoxin_domain"/>
</dbReference>
<proteinExistence type="inferred from homology"/>
<accession>A0A6P1BRE9</accession>
<dbReference type="InterPro" id="IPR000866">
    <property type="entry name" value="AhpC/TSA"/>
</dbReference>
<dbReference type="InterPro" id="IPR050924">
    <property type="entry name" value="Peroxiredoxin_BCP/PrxQ"/>
</dbReference>
<evidence type="ECO:0000256" key="9">
    <source>
        <dbReference type="ARBA" id="ARBA00038489"/>
    </source>
</evidence>
<sequence length="217" mass="24030">MTYQTDKALAQIRSELLTTFSAADWESYNRLVGWLRDTGVASHALKVGDDAPDFLLPDADGRLHSSEELRRNGPLVLSFFRGGWCPFCTAELCALQAAKDEFESVGATLAAVTPETRDFPRRLKRSLGLDLKVLSDVDCGVAMSYGVLFRVPDEIKVYYSGLGFDFGARHGSPDWMLPIPATYVIDAEGRIRSAFVEPDFTIRQEPAHILASLRQAL</sequence>
<evidence type="ECO:0000259" key="12">
    <source>
        <dbReference type="PROSITE" id="PS51352"/>
    </source>
</evidence>
<keyword evidence="14" id="KW-1185">Reference proteome</keyword>
<evidence type="ECO:0000256" key="3">
    <source>
        <dbReference type="ARBA" id="ARBA00022559"/>
    </source>
</evidence>
<dbReference type="PANTHER" id="PTHR42801:SF7">
    <property type="entry name" value="SLL1159 PROTEIN"/>
    <property type="match status" value="1"/>
</dbReference>
<evidence type="ECO:0000256" key="2">
    <source>
        <dbReference type="ARBA" id="ARBA00013017"/>
    </source>
</evidence>
<dbReference type="PROSITE" id="PS51352">
    <property type="entry name" value="THIOREDOXIN_2"/>
    <property type="match status" value="1"/>
</dbReference>
<keyword evidence="5" id="KW-0560">Oxidoreductase</keyword>
<organism evidence="13 14">
    <name type="scientific">Bradyrhizobium uaiense</name>
    <dbReference type="NCBI Taxonomy" id="2594946"/>
    <lineage>
        <taxon>Bacteria</taxon>
        <taxon>Pseudomonadati</taxon>
        <taxon>Pseudomonadota</taxon>
        <taxon>Alphaproteobacteria</taxon>
        <taxon>Hyphomicrobiales</taxon>
        <taxon>Nitrobacteraceae</taxon>
        <taxon>Bradyrhizobium</taxon>
    </lineage>
</organism>
<name>A0A6P1BRE9_9BRAD</name>
<keyword evidence="3" id="KW-0575">Peroxidase</keyword>
<dbReference type="PANTHER" id="PTHR42801">
    <property type="entry name" value="THIOREDOXIN-DEPENDENT PEROXIDE REDUCTASE"/>
    <property type="match status" value="1"/>
</dbReference>
<keyword evidence="6" id="KW-1015">Disulfide bond</keyword>
<evidence type="ECO:0000256" key="8">
    <source>
        <dbReference type="ARBA" id="ARBA00032824"/>
    </source>
</evidence>
<dbReference type="RefSeq" id="WP_163160370.1">
    <property type="nucleotide sequence ID" value="NZ_VKHP01000199.1"/>
</dbReference>
<evidence type="ECO:0000313" key="13">
    <source>
        <dbReference type="EMBL" id="NEV00825.1"/>
    </source>
</evidence>
<evidence type="ECO:0000256" key="6">
    <source>
        <dbReference type="ARBA" id="ARBA00023157"/>
    </source>
</evidence>
<dbReference type="GO" id="GO:0045454">
    <property type="term" value="P:cell redox homeostasis"/>
    <property type="evidence" value="ECO:0007669"/>
    <property type="project" value="TreeGrafter"/>
</dbReference>
<gene>
    <name evidence="13" type="ORF">FNJ47_34760</name>
</gene>
<keyword evidence="7" id="KW-0676">Redox-active center</keyword>
<dbReference type="InterPro" id="IPR036249">
    <property type="entry name" value="Thioredoxin-like_sf"/>
</dbReference>
<evidence type="ECO:0000256" key="10">
    <source>
        <dbReference type="ARBA" id="ARBA00042639"/>
    </source>
</evidence>
<comment type="caution">
    <text evidence="13">The sequence shown here is derived from an EMBL/GenBank/DDBJ whole genome shotgun (WGS) entry which is preliminary data.</text>
</comment>
<evidence type="ECO:0000256" key="1">
    <source>
        <dbReference type="ARBA" id="ARBA00003330"/>
    </source>
</evidence>
<evidence type="ECO:0000256" key="7">
    <source>
        <dbReference type="ARBA" id="ARBA00023284"/>
    </source>
</evidence>
<dbReference type="GO" id="GO:0034599">
    <property type="term" value="P:cellular response to oxidative stress"/>
    <property type="evidence" value="ECO:0007669"/>
    <property type="project" value="TreeGrafter"/>
</dbReference>
<evidence type="ECO:0000256" key="4">
    <source>
        <dbReference type="ARBA" id="ARBA00022862"/>
    </source>
</evidence>
<dbReference type="GO" id="GO:0008379">
    <property type="term" value="F:thioredoxin peroxidase activity"/>
    <property type="evidence" value="ECO:0007669"/>
    <property type="project" value="TreeGrafter"/>
</dbReference>
<evidence type="ECO:0000256" key="11">
    <source>
        <dbReference type="ARBA" id="ARBA00049091"/>
    </source>
</evidence>
<reference evidence="13 14" key="1">
    <citation type="journal article" date="2020" name="Arch. Microbiol.">
        <title>Bradyrhizobium uaiense sp. nov., a new highly efficient cowpea symbiont.</title>
        <authorList>
            <person name="Cabral Michel D."/>
            <person name="Azarias Guimaraes A."/>
            <person name="Martins da Costa E."/>
            <person name="Soares de Carvalho T."/>
            <person name="Balsanelli E."/>
            <person name="Willems A."/>
            <person name="Maltempi de Souza E."/>
            <person name="de Souza Moreira F.M."/>
        </authorList>
    </citation>
    <scope>NUCLEOTIDE SEQUENCE [LARGE SCALE GENOMIC DNA]</scope>
    <source>
        <strain evidence="13 14">UFLA 03-164</strain>
    </source>
</reference>
<dbReference type="Proteomes" id="UP000468531">
    <property type="component" value="Unassembled WGS sequence"/>
</dbReference>
<dbReference type="AlphaFoldDB" id="A0A6P1BRE9"/>
<feature type="domain" description="Thioredoxin" evidence="12">
    <location>
        <begin position="45"/>
        <end position="217"/>
    </location>
</feature>
<dbReference type="Gene3D" id="3.40.30.10">
    <property type="entry name" value="Glutaredoxin"/>
    <property type="match status" value="1"/>
</dbReference>
<comment type="similarity">
    <text evidence="9">Belongs to the peroxiredoxin family. BCP/PrxQ subfamily.</text>
</comment>
<dbReference type="Pfam" id="PF00578">
    <property type="entry name" value="AhpC-TSA"/>
    <property type="match status" value="1"/>
</dbReference>
<dbReference type="EC" id="1.11.1.24" evidence="2"/>
<comment type="function">
    <text evidence="1">Thiol-specific peroxidase that catalyzes the reduction of hydrogen peroxide and organic hydroperoxides to water and alcohols, respectively. Plays a role in cell protection against oxidative stress by detoxifying peroxides and as sensor of hydrogen peroxide-mediated signaling events.</text>
</comment>
<comment type="catalytic activity">
    <reaction evidence="11">
        <text>a hydroperoxide + [thioredoxin]-dithiol = an alcohol + [thioredoxin]-disulfide + H2O</text>
        <dbReference type="Rhea" id="RHEA:62620"/>
        <dbReference type="Rhea" id="RHEA-COMP:10698"/>
        <dbReference type="Rhea" id="RHEA-COMP:10700"/>
        <dbReference type="ChEBI" id="CHEBI:15377"/>
        <dbReference type="ChEBI" id="CHEBI:29950"/>
        <dbReference type="ChEBI" id="CHEBI:30879"/>
        <dbReference type="ChEBI" id="CHEBI:35924"/>
        <dbReference type="ChEBI" id="CHEBI:50058"/>
        <dbReference type="EC" id="1.11.1.24"/>
    </reaction>
</comment>